<evidence type="ECO:0000313" key="2">
    <source>
        <dbReference type="EMBL" id="SQH99110.1"/>
    </source>
</evidence>
<dbReference type="STRING" id="38301.NX84_10105"/>
<organism evidence="2 4">
    <name type="scientific">Corynebacterium minutissimum</name>
    <dbReference type="NCBI Taxonomy" id="38301"/>
    <lineage>
        <taxon>Bacteria</taxon>
        <taxon>Bacillati</taxon>
        <taxon>Actinomycetota</taxon>
        <taxon>Actinomycetes</taxon>
        <taxon>Mycobacteriales</taxon>
        <taxon>Corynebacteriaceae</taxon>
        <taxon>Corynebacterium</taxon>
    </lineage>
</organism>
<evidence type="ECO:0000313" key="6">
    <source>
        <dbReference type="Proteomes" id="UP000594905"/>
    </source>
</evidence>
<protein>
    <recommendedName>
        <fullName evidence="7">Competence protein ComFC</fullName>
    </recommendedName>
</protein>
<evidence type="ECO:0000313" key="4">
    <source>
        <dbReference type="Proteomes" id="UP000249264"/>
    </source>
</evidence>
<dbReference type="RefSeq" id="WP_039676338.1">
    <property type="nucleotide sequence ID" value="NZ_CP065689.1"/>
</dbReference>
<sequence>MDRILITEAIRSREDFYGALGRLRSNAAGAPHNLDDLADFLREQHIQAIIAADFDLEQDDLSRISSVLEDQGVALVR</sequence>
<evidence type="ECO:0000313" key="5">
    <source>
        <dbReference type="Proteomes" id="UP000254287"/>
    </source>
</evidence>
<dbReference type="EMBL" id="UFXP01000001">
    <property type="protein sequence ID" value="STC80032.1"/>
    <property type="molecule type" value="Genomic_DNA"/>
</dbReference>
<evidence type="ECO:0000313" key="3">
    <source>
        <dbReference type="EMBL" id="STC80032.1"/>
    </source>
</evidence>
<keyword evidence="6" id="KW-1185">Reference proteome</keyword>
<name>A0A2X4RS08_9CORY</name>
<proteinExistence type="predicted"/>
<accession>A0A2X4RS08</accession>
<dbReference type="KEGG" id="cmin:NCTC10288_00649"/>
<dbReference type="AlphaFoldDB" id="A0A2X4RS08"/>
<evidence type="ECO:0008006" key="7">
    <source>
        <dbReference type="Google" id="ProtNLM"/>
    </source>
</evidence>
<dbReference type="EMBL" id="LS483460">
    <property type="protein sequence ID" value="SQH99110.1"/>
    <property type="molecule type" value="Genomic_DNA"/>
</dbReference>
<gene>
    <name evidence="1" type="ORF">I6G51_11180</name>
    <name evidence="2" type="ORF">NCTC10288_00649</name>
    <name evidence="3" type="ORF">NCTC10289_02011</name>
</gene>
<dbReference type="GeneID" id="70782578"/>
<reference evidence="1 6" key="2">
    <citation type="submission" date="2020-12" db="EMBL/GenBank/DDBJ databases">
        <title>FDA dAtabase for Regulatory Grade micrObial Sequences (FDA-ARGOS): Supporting development and validation of Infectious Disease Dx tests.</title>
        <authorList>
            <person name="Sproer C."/>
            <person name="Gronow S."/>
            <person name="Severitt S."/>
            <person name="Schroder I."/>
            <person name="Tallon L."/>
            <person name="Sadzewicz L."/>
            <person name="Zhao X."/>
            <person name="Boylan J."/>
            <person name="Ott S."/>
            <person name="Bowen H."/>
            <person name="Vavikolanu K."/>
            <person name="Mehta A."/>
            <person name="Aluvathingal J."/>
            <person name="Nadendla S."/>
            <person name="Lowell S."/>
            <person name="Myers T."/>
            <person name="Yan Y."/>
            <person name="Sichtig H."/>
        </authorList>
    </citation>
    <scope>NUCLEOTIDE SEQUENCE [LARGE SCALE GENOMIC DNA]</scope>
    <source>
        <strain evidence="1 6">FDAARGOS_894</strain>
    </source>
</reference>
<dbReference type="Proteomes" id="UP000249264">
    <property type="component" value="Chromosome 1"/>
</dbReference>
<dbReference type="EMBL" id="CP065689">
    <property type="protein sequence ID" value="QPS59425.1"/>
    <property type="molecule type" value="Genomic_DNA"/>
</dbReference>
<evidence type="ECO:0000313" key="1">
    <source>
        <dbReference type="EMBL" id="QPS59425.1"/>
    </source>
</evidence>
<dbReference type="OrthoDB" id="4414764at2"/>
<dbReference type="Proteomes" id="UP000254287">
    <property type="component" value="Unassembled WGS sequence"/>
</dbReference>
<reference evidence="4 5" key="1">
    <citation type="submission" date="2018-06" db="EMBL/GenBank/DDBJ databases">
        <authorList>
            <consortium name="Pathogen Informatics"/>
            <person name="Doyle S."/>
        </authorList>
    </citation>
    <scope>NUCLEOTIDE SEQUENCE [LARGE SCALE GENOMIC DNA]</scope>
    <source>
        <strain evidence="2 4">NCTC10288</strain>
        <strain evidence="3 5">NCTC10289</strain>
    </source>
</reference>
<dbReference type="Proteomes" id="UP000594905">
    <property type="component" value="Chromosome"/>
</dbReference>